<evidence type="ECO:0000313" key="3">
    <source>
        <dbReference type="Proteomes" id="UP000287166"/>
    </source>
</evidence>
<sequence length="136" mass="14951">MLVAQDGSLLLSAGDDAVLKIWSLRSGEQWQEIFCTFHGPIGAIAWVDLGGGLDRAFVFGCGDGSIHLYVRDDATDVFLFRSLVCAHKGYVEDIRFDPSHGRLVTIGQGAVQVWRFESEGSISAVWATKPRKDYMA</sequence>
<dbReference type="OrthoDB" id="2800964at2759"/>
<name>A0A401GTN9_9APHY</name>
<dbReference type="PROSITE" id="PS50294">
    <property type="entry name" value="WD_REPEATS_REGION"/>
    <property type="match status" value="1"/>
</dbReference>
<dbReference type="InterPro" id="IPR036322">
    <property type="entry name" value="WD40_repeat_dom_sf"/>
</dbReference>
<gene>
    <name evidence="2" type="ORF">SCP_0800600</name>
</gene>
<dbReference type="STRING" id="139825.A0A401GTN9"/>
<dbReference type="PROSITE" id="PS50082">
    <property type="entry name" value="WD_REPEATS_2"/>
    <property type="match status" value="1"/>
</dbReference>
<accession>A0A401GTN9</accession>
<dbReference type="Pfam" id="PF00400">
    <property type="entry name" value="WD40"/>
    <property type="match status" value="1"/>
</dbReference>
<dbReference type="Proteomes" id="UP000287166">
    <property type="component" value="Unassembled WGS sequence"/>
</dbReference>
<dbReference type="RefSeq" id="XP_027616456.1">
    <property type="nucleotide sequence ID" value="XM_027760655.1"/>
</dbReference>
<keyword evidence="3" id="KW-1185">Reference proteome</keyword>
<comment type="caution">
    <text evidence="2">The sequence shown here is derived from an EMBL/GenBank/DDBJ whole genome shotgun (WGS) entry which is preliminary data.</text>
</comment>
<dbReference type="EMBL" id="BFAD01000008">
    <property type="protein sequence ID" value="GBE85543.1"/>
    <property type="molecule type" value="Genomic_DNA"/>
</dbReference>
<dbReference type="Gene3D" id="2.130.10.10">
    <property type="entry name" value="YVTN repeat-like/Quinoprotein amine dehydrogenase"/>
    <property type="match status" value="1"/>
</dbReference>
<dbReference type="InterPro" id="IPR015943">
    <property type="entry name" value="WD40/YVTN_repeat-like_dom_sf"/>
</dbReference>
<dbReference type="InParanoid" id="A0A401GTN9"/>
<evidence type="ECO:0000256" key="1">
    <source>
        <dbReference type="PROSITE-ProRule" id="PRU00221"/>
    </source>
</evidence>
<protein>
    <submittedName>
        <fullName evidence="2">Uncharacterized protein</fullName>
    </submittedName>
</protein>
<proteinExistence type="predicted"/>
<feature type="repeat" description="WD" evidence="1">
    <location>
        <begin position="1"/>
        <end position="32"/>
    </location>
</feature>
<keyword evidence="1" id="KW-0853">WD repeat</keyword>
<dbReference type="InterPro" id="IPR001680">
    <property type="entry name" value="WD40_rpt"/>
</dbReference>
<dbReference type="GeneID" id="38782460"/>
<reference evidence="2 3" key="1">
    <citation type="journal article" date="2018" name="Sci. Rep.">
        <title>Genome sequence of the cauliflower mushroom Sparassis crispa (Hanabiratake) and its association with beneficial usage.</title>
        <authorList>
            <person name="Kiyama R."/>
            <person name="Furutani Y."/>
            <person name="Kawaguchi K."/>
            <person name="Nakanishi T."/>
        </authorList>
    </citation>
    <scope>NUCLEOTIDE SEQUENCE [LARGE SCALE GENOMIC DNA]</scope>
</reference>
<dbReference type="SUPFAM" id="SSF50978">
    <property type="entry name" value="WD40 repeat-like"/>
    <property type="match status" value="1"/>
</dbReference>
<organism evidence="2 3">
    <name type="scientific">Sparassis crispa</name>
    <dbReference type="NCBI Taxonomy" id="139825"/>
    <lineage>
        <taxon>Eukaryota</taxon>
        <taxon>Fungi</taxon>
        <taxon>Dikarya</taxon>
        <taxon>Basidiomycota</taxon>
        <taxon>Agaricomycotina</taxon>
        <taxon>Agaricomycetes</taxon>
        <taxon>Polyporales</taxon>
        <taxon>Sparassidaceae</taxon>
        <taxon>Sparassis</taxon>
    </lineage>
</organism>
<dbReference type="AlphaFoldDB" id="A0A401GTN9"/>
<evidence type="ECO:0000313" key="2">
    <source>
        <dbReference type="EMBL" id="GBE85543.1"/>
    </source>
</evidence>